<dbReference type="PANTHER" id="PTHR31252:SF11">
    <property type="entry name" value="DUF4419 DOMAIN-CONTAINING PROTEIN"/>
    <property type="match status" value="1"/>
</dbReference>
<dbReference type="KEGG" id="ngr:NAEGRDRAFT_83346"/>
<gene>
    <name evidence="1" type="ORF">NAEGRDRAFT_83346</name>
</gene>
<dbReference type="Pfam" id="PF14388">
    <property type="entry name" value="DUF4419"/>
    <property type="match status" value="1"/>
</dbReference>
<dbReference type="eggNOG" id="ENOG502RPX4">
    <property type="taxonomic scope" value="Eukaryota"/>
</dbReference>
<evidence type="ECO:0000313" key="1">
    <source>
        <dbReference type="EMBL" id="EFC36665.1"/>
    </source>
</evidence>
<dbReference type="OrthoDB" id="9978173at2759"/>
<sequence length="353" mass="40928">MEQRPNEEHSSFGNSPVFNIGSNSFVMSGVQAYSKHHHWVIKPDDVWIAICSQFSNYVNERSEKLRSKFVDFDGKKELVVKGIGTLYTANYEDLSIRMTSEIAKNIKDPSVREWVMPDFTTTTQSDRMVGAVVLMAAMKKYFDYKFELECNLPSVTLLGQVEDWIKIRERANRLLEFDTEEECMKKWSQYLFPVLDKFVESIKGNPDKEWWNRVANFLGGGSGPSFISGWITTFCVFSETGKWLGDQKTEGEVWYEDEDDNEPKEKVREREWPVIDDEEIPRGYVSVPITVDDNGTVYKTEMFAGHIVASVLNQNSIQPRVDWALFLKKEDYDKEYQCANDEDDEDNMDESMD</sequence>
<organism evidence="2">
    <name type="scientific">Naegleria gruberi</name>
    <name type="common">Amoeba</name>
    <dbReference type="NCBI Taxonomy" id="5762"/>
    <lineage>
        <taxon>Eukaryota</taxon>
        <taxon>Discoba</taxon>
        <taxon>Heterolobosea</taxon>
        <taxon>Tetramitia</taxon>
        <taxon>Eutetramitia</taxon>
        <taxon>Vahlkampfiidae</taxon>
        <taxon>Naegleria</taxon>
    </lineage>
</organism>
<protein>
    <submittedName>
        <fullName evidence="1">Predicted protein</fullName>
    </submittedName>
</protein>
<dbReference type="GeneID" id="8860752"/>
<dbReference type="RefSeq" id="XP_002669409.1">
    <property type="nucleotide sequence ID" value="XM_002669363.1"/>
</dbReference>
<name>D2W2R6_NAEGR</name>
<dbReference type="PANTHER" id="PTHR31252">
    <property type="entry name" value="DUF4419 DOMAIN-CONTAINING PROTEIN"/>
    <property type="match status" value="1"/>
</dbReference>
<keyword evidence="2" id="KW-1185">Reference proteome</keyword>
<dbReference type="EMBL" id="GG738927">
    <property type="protein sequence ID" value="EFC36665.1"/>
    <property type="molecule type" value="Genomic_DNA"/>
</dbReference>
<accession>D2W2R6</accession>
<proteinExistence type="predicted"/>
<dbReference type="InParanoid" id="D2W2R6"/>
<dbReference type="AlphaFoldDB" id="D2W2R6"/>
<dbReference type="InterPro" id="IPR025533">
    <property type="entry name" value="DUF4419"/>
</dbReference>
<dbReference type="OMA" id="MGLMQHY"/>
<dbReference type="Proteomes" id="UP000006671">
    <property type="component" value="Unassembled WGS sequence"/>
</dbReference>
<evidence type="ECO:0000313" key="2">
    <source>
        <dbReference type="Proteomes" id="UP000006671"/>
    </source>
</evidence>
<dbReference type="VEuPathDB" id="AmoebaDB:NAEGRDRAFT_83346"/>
<reference evidence="1 2" key="1">
    <citation type="journal article" date="2010" name="Cell">
        <title>The genome of Naegleria gruberi illuminates early eukaryotic versatility.</title>
        <authorList>
            <person name="Fritz-Laylin L.K."/>
            <person name="Prochnik S.E."/>
            <person name="Ginger M.L."/>
            <person name="Dacks J.B."/>
            <person name="Carpenter M.L."/>
            <person name="Field M.C."/>
            <person name="Kuo A."/>
            <person name="Paredez A."/>
            <person name="Chapman J."/>
            <person name="Pham J."/>
            <person name="Shu S."/>
            <person name="Neupane R."/>
            <person name="Cipriano M."/>
            <person name="Mancuso J."/>
            <person name="Tu H."/>
            <person name="Salamov A."/>
            <person name="Lindquist E."/>
            <person name="Shapiro H."/>
            <person name="Lucas S."/>
            <person name="Grigoriev I.V."/>
            <person name="Cande W.Z."/>
            <person name="Fulton C."/>
            <person name="Rokhsar D.S."/>
            <person name="Dawson S.C."/>
        </authorList>
    </citation>
    <scope>NUCLEOTIDE SEQUENCE [LARGE SCALE GENOMIC DNA]</scope>
    <source>
        <strain evidence="1 2">NEG-M</strain>
    </source>
</reference>